<gene>
    <name evidence="2" type="ORF">BaRGS_00021653</name>
</gene>
<dbReference type="AlphaFoldDB" id="A0ABD0KJK0"/>
<feature type="compositionally biased region" description="Basic residues" evidence="1">
    <location>
        <begin position="167"/>
        <end position="176"/>
    </location>
</feature>
<name>A0ABD0KJK0_9CAEN</name>
<feature type="compositionally biased region" description="Basic and acidic residues" evidence="1">
    <location>
        <begin position="189"/>
        <end position="208"/>
    </location>
</feature>
<accession>A0ABD0KJK0</accession>
<evidence type="ECO:0000313" key="2">
    <source>
        <dbReference type="EMBL" id="KAK7487158.1"/>
    </source>
</evidence>
<feature type="region of interest" description="Disordered" evidence="1">
    <location>
        <begin position="155"/>
        <end position="266"/>
    </location>
</feature>
<proteinExistence type="predicted"/>
<comment type="caution">
    <text evidence="2">The sequence shown here is derived from an EMBL/GenBank/DDBJ whole genome shotgun (WGS) entry which is preliminary data.</text>
</comment>
<reference evidence="2 3" key="1">
    <citation type="journal article" date="2023" name="Sci. Data">
        <title>Genome assembly of the Korean intertidal mud-creeper Batillaria attramentaria.</title>
        <authorList>
            <person name="Patra A.K."/>
            <person name="Ho P.T."/>
            <person name="Jun S."/>
            <person name="Lee S.J."/>
            <person name="Kim Y."/>
            <person name="Won Y.J."/>
        </authorList>
    </citation>
    <scope>NUCLEOTIDE SEQUENCE [LARGE SCALE GENOMIC DNA]</scope>
    <source>
        <strain evidence="2">Wonlab-2016</strain>
    </source>
</reference>
<dbReference type="Proteomes" id="UP001519460">
    <property type="component" value="Unassembled WGS sequence"/>
</dbReference>
<evidence type="ECO:0000313" key="3">
    <source>
        <dbReference type="Proteomes" id="UP001519460"/>
    </source>
</evidence>
<dbReference type="EMBL" id="JACVVK020000169">
    <property type="protein sequence ID" value="KAK7487158.1"/>
    <property type="molecule type" value="Genomic_DNA"/>
</dbReference>
<organism evidence="2 3">
    <name type="scientific">Batillaria attramentaria</name>
    <dbReference type="NCBI Taxonomy" id="370345"/>
    <lineage>
        <taxon>Eukaryota</taxon>
        <taxon>Metazoa</taxon>
        <taxon>Spiralia</taxon>
        <taxon>Lophotrochozoa</taxon>
        <taxon>Mollusca</taxon>
        <taxon>Gastropoda</taxon>
        <taxon>Caenogastropoda</taxon>
        <taxon>Sorbeoconcha</taxon>
        <taxon>Cerithioidea</taxon>
        <taxon>Batillariidae</taxon>
        <taxon>Batillaria</taxon>
    </lineage>
</organism>
<keyword evidence="3" id="KW-1185">Reference proteome</keyword>
<evidence type="ECO:0000256" key="1">
    <source>
        <dbReference type="SAM" id="MobiDB-lite"/>
    </source>
</evidence>
<sequence length="320" mass="34600">MYPKRRKIALGLFCSRQLSVTNFLPTTCALATSPCRLQHNSAIPGTSWRRLSLLHYYVHYVWADKKSSSTRIRLLGHFECGKTWVRHLADIPTGRHCYSASLHVQPACAAYMTESMRQGFSLTPEITDRYNKSAAYQYDDDTSSDSDDEVLKHYQGLKSTGSVRSSRSGRSKRSAKSGKSAAAQSVRSAKTDRSKRASLDDADGDRASLAEQGLVATKDLSSDEGEQDRHTSHGTESPLVPHSIAGDTTGASEVAGSEAGATSRAGDRVTYENRAFSAELAVSGSLSGSEQGLSAYRLSNDVSTGCFPGVVLIGMFGLRL</sequence>
<protein>
    <submittedName>
        <fullName evidence="2">Uncharacterized protein</fullName>
    </submittedName>
</protein>
<feature type="compositionally biased region" description="Low complexity" evidence="1">
    <location>
        <begin position="249"/>
        <end position="263"/>
    </location>
</feature>